<name>W2D1D9_9BACT</name>
<dbReference type="AlphaFoldDB" id="W2D1D9"/>
<evidence type="ECO:0000313" key="2">
    <source>
        <dbReference type="EMBL" id="ETK12492.1"/>
    </source>
</evidence>
<evidence type="ECO:0000256" key="1">
    <source>
        <dbReference type="SAM" id="Phobius"/>
    </source>
</evidence>
<keyword evidence="1" id="KW-1133">Transmembrane helix</keyword>
<sequence>MPAKLARYFKRDKEARAKLHVSGQTSLAAEAALIFFCLLFFYQEKKRRDAFCEKEETSVKLQETIMRSKKVPGKLPRPRQRAFP</sequence>
<reference evidence="2 3" key="1">
    <citation type="submission" date="2013-11" db="EMBL/GenBank/DDBJ databases">
        <title>Single cell genomics of uncultured Tannerella BU063 (oral taxon 286).</title>
        <authorList>
            <person name="Beall C.J."/>
            <person name="Campbell A.G."/>
            <person name="Griffen A.L."/>
            <person name="Podar M."/>
            <person name="Leys E.J."/>
        </authorList>
    </citation>
    <scope>NUCLEOTIDE SEQUENCE [LARGE SCALE GENOMIC DNA]</scope>
    <source>
        <strain evidence="2">Cell 8/11</strain>
    </source>
</reference>
<dbReference type="Proteomes" id="UP000034980">
    <property type="component" value="Unassembled WGS sequence"/>
</dbReference>
<feature type="transmembrane region" description="Helical" evidence="1">
    <location>
        <begin position="21"/>
        <end position="42"/>
    </location>
</feature>
<proteinExistence type="predicted"/>
<protein>
    <submittedName>
        <fullName evidence="2">Uncharacterized protein</fullName>
    </submittedName>
</protein>
<evidence type="ECO:0000313" key="3">
    <source>
        <dbReference type="Proteomes" id="UP000034980"/>
    </source>
</evidence>
<dbReference type="EMBL" id="AYYF01001129">
    <property type="protein sequence ID" value="ETK12492.1"/>
    <property type="molecule type" value="Genomic_DNA"/>
</dbReference>
<gene>
    <name evidence="2" type="ORF">T235_08925</name>
</gene>
<organism evidence="2 3">
    <name type="scientific">Tannerella sp. oral taxon BU063 isolate Cell 8/11</name>
    <dbReference type="NCBI Taxonomy" id="1411915"/>
    <lineage>
        <taxon>Bacteria</taxon>
        <taxon>Pseudomonadati</taxon>
        <taxon>Bacteroidota</taxon>
        <taxon>Bacteroidia</taxon>
        <taxon>Bacteroidales</taxon>
        <taxon>Tannerellaceae</taxon>
        <taxon>Tannerella</taxon>
    </lineage>
</organism>
<keyword evidence="1" id="KW-0812">Transmembrane</keyword>
<accession>W2D1D9</accession>
<comment type="caution">
    <text evidence="2">The sequence shown here is derived from an EMBL/GenBank/DDBJ whole genome shotgun (WGS) entry which is preliminary data.</text>
</comment>
<keyword evidence="1" id="KW-0472">Membrane</keyword>